<dbReference type="PRINTS" id="PR01607">
    <property type="entry name" value="APYRASEFAMLY"/>
</dbReference>
<dbReference type="InterPro" id="IPR052956">
    <property type="entry name" value="Mesenchyme-surface_protein"/>
</dbReference>
<feature type="domain" description="Choice-of-anchor I" evidence="7">
    <location>
        <begin position="65"/>
        <end position="553"/>
    </location>
</feature>
<dbReference type="AlphaFoldDB" id="A0A917IFL6"/>
<reference evidence="8" key="2">
    <citation type="submission" date="2020-09" db="EMBL/GenBank/DDBJ databases">
        <authorList>
            <person name="Sun Q."/>
            <person name="Zhou Y."/>
        </authorList>
    </citation>
    <scope>NUCLEOTIDE SEQUENCE</scope>
    <source>
        <strain evidence="8">CGMCC 1.15794</strain>
    </source>
</reference>
<evidence type="ECO:0000259" key="5">
    <source>
        <dbReference type="Pfam" id="PF00149"/>
    </source>
</evidence>
<keyword evidence="3" id="KW-0812">Transmembrane</keyword>
<evidence type="ECO:0000313" key="8">
    <source>
        <dbReference type="EMBL" id="GGH48739.1"/>
    </source>
</evidence>
<feature type="compositionally biased region" description="Low complexity" evidence="2">
    <location>
        <begin position="1097"/>
        <end position="1108"/>
    </location>
</feature>
<keyword evidence="9" id="KW-1185">Reference proteome</keyword>
<evidence type="ECO:0000256" key="1">
    <source>
        <dbReference type="ARBA" id="ARBA00022729"/>
    </source>
</evidence>
<dbReference type="PANTHER" id="PTHR46928:SF1">
    <property type="entry name" value="MESENCHYME-SPECIFIC CELL SURFACE GLYCOPROTEIN"/>
    <property type="match status" value="1"/>
</dbReference>
<dbReference type="GO" id="GO:0009166">
    <property type="term" value="P:nucleotide catabolic process"/>
    <property type="evidence" value="ECO:0007669"/>
    <property type="project" value="InterPro"/>
</dbReference>
<reference evidence="8" key="1">
    <citation type="journal article" date="2014" name="Int. J. Syst. Evol. Microbiol.">
        <title>Complete genome sequence of Corynebacterium casei LMG S-19264T (=DSM 44701T), isolated from a smear-ripened cheese.</title>
        <authorList>
            <consortium name="US DOE Joint Genome Institute (JGI-PGF)"/>
            <person name="Walter F."/>
            <person name="Albersmeier A."/>
            <person name="Kalinowski J."/>
            <person name="Ruckert C."/>
        </authorList>
    </citation>
    <scope>NUCLEOTIDE SEQUENCE</scope>
    <source>
        <strain evidence="8">CGMCC 1.15794</strain>
    </source>
</reference>
<accession>A0A917IFL6</accession>
<dbReference type="Gene3D" id="3.60.21.10">
    <property type="match status" value="1"/>
</dbReference>
<feature type="domain" description="Calcineurin-like phosphoesterase" evidence="5">
    <location>
        <begin position="563"/>
        <end position="784"/>
    </location>
</feature>
<sequence length="1247" mass="130752">MPSSFFRRATGAVAAAATACALAVVPVTAASAAIVPEPIQHSADADARLSLTPISTFETGVFDESAAEIVAFHGNRLFVVNAQEGAVTVLGIGESAEMTELYKITSEGVANSVAVREDGLGVIAFENENKTANGHLLFFDATTETATVLGQVEVGALPDMVTFSPDGAYAVVANEGEPSEDFTRDPEGSIGVVSLPAVGTLAAPAQDDVRIADFHAFEEDGDLTLHPDVRVFGPTPHDDRPVSRNLEPEYVTVSGTTAYAVLQEANAVAVVDLPTATVTDIWPLGFQDHGEIPLDPSDRDDRAELRTYEGLFGIYMPDGIESYEVEGATYLVTANEGDAREWGDYAEATRVGSIARNGHGPVCDDSPLAPYLGNAHLGRLNVTIENGFDAERGCYEELYAFGSRSFSIWTADGEQVFDSGSQFEEILLEVAPEYFNSNHTEANLEGRSDDKGPEPENLAIGKVGDRTYAFIGFERVGGIIVYDITDPRDAQYVTYVNNRDFSVRGDLNDPATLSAAGDLGPEGVAFIPAAQSPTGEPLLAVGNEVSGTTTLFAIEDRLVNLQVLTINDFHGRLEQNLGSGEAGAAVLAGAVKQLREENPNTIFVHSGDNIGASTFTSFISQDEPTIEALVAAGLELGAVGNHEFDQGWDDLTGRVTESFGSPDFNLGANVYWKGTTDPALPEYAVREVGGVDIAFIGLVTPSTGTLVSPAGISEIEFGDMLEAADRAADEITSEGLADIIVLLVHEGSAAANCTAVAADASDYGTLIREASADIDAIVSGHTHQRYACDIAGPDGVERPVIQAHQYGTTLGQLDIVADRSTGELVSISADLLPLVVEGAAAYPADPEVAQIVADAVAIADVEGAVVIGKITESITRATTPTGTEDRGAESTLGNLLADIYLWATSNESYAGTPAQLALMNPGGIRADLHPGPDGDITYRDVATVQPFANTLMTLPLTGAQIKQILEEQWQPDGAARAYLHLGVSEGFSYVYDASAPRNQRIVSMTLNGEEIAPTDEIVVVTNSFLAAGGDNFFTFAQATRTDTGQVDLEATVRYFQAHPVVEPAPLGRAVAADGEPGPVDPGQPGEPGGPTPPPAPGGQDPAPQDPGALPTTGGTPDPRLLDDSNRGAADIRSVSGQQVTVYVGSAYAGQTVYAWLFSEPVYLGAHVVTEEGTITVTLPAGVTGDHRIAVYDAEGNIIGWTEISIPADRLAATGAAQLPLGIAFAGATLLVAGGLLQVLRRRQRSIA</sequence>
<keyword evidence="3" id="KW-1133">Transmembrane helix</keyword>
<dbReference type="Gene3D" id="3.90.780.10">
    <property type="entry name" value="5'-Nucleotidase, C-terminal domain"/>
    <property type="match status" value="1"/>
</dbReference>
<dbReference type="InterPro" id="IPR004843">
    <property type="entry name" value="Calcineurin-like_PHP"/>
</dbReference>
<evidence type="ECO:0008006" key="10">
    <source>
        <dbReference type="Google" id="ProtNLM"/>
    </source>
</evidence>
<dbReference type="NCBIfam" id="NF038117">
    <property type="entry name" value="choice_anch_I"/>
    <property type="match status" value="1"/>
</dbReference>
<dbReference type="InterPro" id="IPR029052">
    <property type="entry name" value="Metallo-depent_PP-like"/>
</dbReference>
<feature type="transmembrane region" description="Helical" evidence="3">
    <location>
        <begin position="1218"/>
        <end position="1239"/>
    </location>
</feature>
<dbReference type="EMBL" id="BMJY01000015">
    <property type="protein sequence ID" value="GGH48739.1"/>
    <property type="molecule type" value="Genomic_DNA"/>
</dbReference>
<dbReference type="Proteomes" id="UP000657592">
    <property type="component" value="Unassembled WGS sequence"/>
</dbReference>
<dbReference type="SUPFAM" id="SSF50974">
    <property type="entry name" value="Nitrous oxide reductase, N-terminal domain"/>
    <property type="match status" value="1"/>
</dbReference>
<dbReference type="SUPFAM" id="SSF55816">
    <property type="entry name" value="5'-nucleotidase (syn. UDP-sugar hydrolase), C-terminal domain"/>
    <property type="match status" value="1"/>
</dbReference>
<dbReference type="PROSITE" id="PS51257">
    <property type="entry name" value="PROKAR_LIPOPROTEIN"/>
    <property type="match status" value="1"/>
</dbReference>
<feature type="compositionally biased region" description="Low complexity" evidence="2">
    <location>
        <begin position="1074"/>
        <end position="1083"/>
    </location>
</feature>
<comment type="caution">
    <text evidence="8">The sequence shown here is derived from an EMBL/GenBank/DDBJ whole genome shotgun (WGS) entry which is preliminary data.</text>
</comment>
<feature type="compositionally biased region" description="Pro residues" evidence="2">
    <location>
        <begin position="1087"/>
        <end position="1096"/>
    </location>
</feature>
<evidence type="ECO:0000256" key="2">
    <source>
        <dbReference type="SAM" id="MobiDB-lite"/>
    </source>
</evidence>
<dbReference type="InterPro" id="IPR011045">
    <property type="entry name" value="N2O_reductase_N"/>
</dbReference>
<gene>
    <name evidence="8" type="ORF">GCM10010921_26440</name>
</gene>
<dbReference type="Pfam" id="PF00149">
    <property type="entry name" value="Metallophos"/>
    <property type="match status" value="1"/>
</dbReference>
<dbReference type="InterPro" id="IPR055188">
    <property type="entry name" value="Choice_anch_I"/>
</dbReference>
<protein>
    <recommendedName>
        <fullName evidence="10">Bifunctional metallophosphatase/5'-nucleotidase</fullName>
    </recommendedName>
</protein>
<organism evidence="8 9">
    <name type="scientific">Microbacterium album</name>
    <dbReference type="NCBI Taxonomy" id="2053191"/>
    <lineage>
        <taxon>Bacteria</taxon>
        <taxon>Bacillati</taxon>
        <taxon>Actinomycetota</taxon>
        <taxon>Actinomycetes</taxon>
        <taxon>Micrococcales</taxon>
        <taxon>Microbacteriaceae</taxon>
        <taxon>Microbacterium</taxon>
    </lineage>
</organism>
<dbReference type="GO" id="GO:0016787">
    <property type="term" value="F:hydrolase activity"/>
    <property type="evidence" value="ECO:0007669"/>
    <property type="project" value="InterPro"/>
</dbReference>
<evidence type="ECO:0000313" key="9">
    <source>
        <dbReference type="Proteomes" id="UP000657592"/>
    </source>
</evidence>
<dbReference type="InterPro" id="IPR011044">
    <property type="entry name" value="Quino_amine_DH_bsu"/>
</dbReference>
<dbReference type="InterPro" id="IPR006179">
    <property type="entry name" value="5_nucleotidase/apyrase"/>
</dbReference>
<keyword evidence="3" id="KW-0472">Membrane</keyword>
<keyword evidence="1 4" id="KW-0732">Signal</keyword>
<feature type="chain" id="PRO_5039477955" description="Bifunctional metallophosphatase/5'-nucleotidase" evidence="4">
    <location>
        <begin position="30"/>
        <end position="1247"/>
    </location>
</feature>
<feature type="domain" description="5'-Nucleotidase C-terminal" evidence="6">
    <location>
        <begin position="866"/>
        <end position="1035"/>
    </location>
</feature>
<dbReference type="Pfam" id="PF22494">
    <property type="entry name" value="choice_anch_I"/>
    <property type="match status" value="1"/>
</dbReference>
<evidence type="ECO:0000259" key="6">
    <source>
        <dbReference type="Pfam" id="PF02872"/>
    </source>
</evidence>
<dbReference type="SUPFAM" id="SSF56300">
    <property type="entry name" value="Metallo-dependent phosphatases"/>
    <property type="match status" value="1"/>
</dbReference>
<feature type="region of interest" description="Disordered" evidence="2">
    <location>
        <begin position="1068"/>
        <end position="1125"/>
    </location>
</feature>
<dbReference type="RefSeq" id="WP_188756777.1">
    <property type="nucleotide sequence ID" value="NZ_BMJY01000015.1"/>
</dbReference>
<dbReference type="PANTHER" id="PTHR46928">
    <property type="entry name" value="MESENCHYME-SPECIFIC CELL SURFACE GLYCOPROTEIN"/>
    <property type="match status" value="1"/>
</dbReference>
<name>A0A917IFL6_9MICO</name>
<dbReference type="InterPro" id="IPR015943">
    <property type="entry name" value="WD40/YVTN_repeat-like_dom_sf"/>
</dbReference>
<evidence type="ECO:0000256" key="3">
    <source>
        <dbReference type="SAM" id="Phobius"/>
    </source>
</evidence>
<dbReference type="SUPFAM" id="SSF50969">
    <property type="entry name" value="YVTN repeat-like/Quinoprotein amine dehydrogenase"/>
    <property type="match status" value="1"/>
</dbReference>
<evidence type="ECO:0000259" key="7">
    <source>
        <dbReference type="Pfam" id="PF22494"/>
    </source>
</evidence>
<dbReference type="InterPro" id="IPR036907">
    <property type="entry name" value="5'-Nucleotdase_C_sf"/>
</dbReference>
<dbReference type="InterPro" id="IPR008334">
    <property type="entry name" value="5'-Nucleotdase_C"/>
</dbReference>
<dbReference type="Gene3D" id="2.130.10.10">
    <property type="entry name" value="YVTN repeat-like/Quinoprotein amine dehydrogenase"/>
    <property type="match status" value="1"/>
</dbReference>
<dbReference type="Pfam" id="PF02872">
    <property type="entry name" value="5_nucleotid_C"/>
    <property type="match status" value="1"/>
</dbReference>
<feature type="signal peptide" evidence="4">
    <location>
        <begin position="1"/>
        <end position="29"/>
    </location>
</feature>
<proteinExistence type="predicted"/>
<evidence type="ECO:0000256" key="4">
    <source>
        <dbReference type="SAM" id="SignalP"/>
    </source>
</evidence>